<evidence type="ECO:0000313" key="3">
    <source>
        <dbReference type="Proteomes" id="UP000019146"/>
    </source>
</evidence>
<proteinExistence type="predicted"/>
<protein>
    <submittedName>
        <fullName evidence="2">Uncharacterized protein</fullName>
    </submittedName>
</protein>
<reference evidence="2 3" key="1">
    <citation type="journal article" date="2014" name="Genome Announc.">
        <title>Draft Genome Sequence of the Haloacid-Degrading Burkholderia caribensis Strain MBA4.</title>
        <authorList>
            <person name="Pan Y."/>
            <person name="Kong K.F."/>
            <person name="Tsang J.S."/>
        </authorList>
    </citation>
    <scope>NUCLEOTIDE SEQUENCE [LARGE SCALE GENOMIC DNA]</scope>
    <source>
        <strain evidence="2 3">MBA4</strain>
    </source>
</reference>
<evidence type="ECO:0000256" key="1">
    <source>
        <dbReference type="SAM" id="Phobius"/>
    </source>
</evidence>
<dbReference type="AlphaFoldDB" id="A0A0N7JUT7"/>
<dbReference type="EMBL" id="CP012747">
    <property type="protein sequence ID" value="ALL67325.1"/>
    <property type="molecule type" value="Genomic_DNA"/>
</dbReference>
<sequence length="59" mass="6630">MDFHPPFLVFCALGASVMIVSVLLAIAAEKIDNWLTRQTERVSSRRPVVVRHAETSHLL</sequence>
<keyword evidence="1" id="KW-0812">Transmembrane</keyword>
<organism evidence="2 3">
    <name type="scientific">Paraburkholderia caribensis MBA4</name>
    <dbReference type="NCBI Taxonomy" id="1323664"/>
    <lineage>
        <taxon>Bacteria</taxon>
        <taxon>Pseudomonadati</taxon>
        <taxon>Pseudomonadota</taxon>
        <taxon>Betaproteobacteria</taxon>
        <taxon>Burkholderiales</taxon>
        <taxon>Burkholderiaceae</taxon>
        <taxon>Paraburkholderia</taxon>
    </lineage>
</organism>
<keyword evidence="1" id="KW-0472">Membrane</keyword>
<dbReference type="GeneID" id="69971174"/>
<gene>
    <name evidence="2" type="ORF">K788_0005505</name>
</gene>
<keyword evidence="1" id="KW-1133">Transmembrane helix</keyword>
<dbReference type="RefSeq" id="WP_036000664.1">
    <property type="nucleotide sequence ID" value="NZ_CP012747.1"/>
</dbReference>
<accession>A0A0N7JUT7</accession>
<evidence type="ECO:0000313" key="2">
    <source>
        <dbReference type="EMBL" id="ALL67325.1"/>
    </source>
</evidence>
<name>A0A0N7JUT7_9BURK</name>
<feature type="transmembrane region" description="Helical" evidence="1">
    <location>
        <begin position="6"/>
        <end position="28"/>
    </location>
</feature>
<dbReference type="Proteomes" id="UP000019146">
    <property type="component" value="Chromosome 2"/>
</dbReference>
<dbReference type="KEGG" id="bcai:K788_0005505"/>